<comment type="caution">
    <text evidence="2">The sequence shown here is derived from an EMBL/GenBank/DDBJ whole genome shotgun (WGS) entry which is preliminary data.</text>
</comment>
<evidence type="ECO:0000313" key="3">
    <source>
        <dbReference type="Proteomes" id="UP000320876"/>
    </source>
</evidence>
<dbReference type="Proteomes" id="UP000320876">
    <property type="component" value="Unassembled WGS sequence"/>
</dbReference>
<dbReference type="EMBL" id="VFML01000001">
    <property type="protein sequence ID" value="TQJ05008.1"/>
    <property type="molecule type" value="Genomic_DNA"/>
</dbReference>
<feature type="compositionally biased region" description="Polar residues" evidence="1">
    <location>
        <begin position="1"/>
        <end position="12"/>
    </location>
</feature>
<dbReference type="AlphaFoldDB" id="A0A542DPH2"/>
<accession>A0A542DPH2</accession>
<name>A0A542DPH2_AMYCI</name>
<proteinExistence type="predicted"/>
<gene>
    <name evidence="2" type="ORF">FB471_4826</name>
</gene>
<evidence type="ECO:0000313" key="2">
    <source>
        <dbReference type="EMBL" id="TQJ05008.1"/>
    </source>
</evidence>
<reference evidence="2 3" key="1">
    <citation type="submission" date="2019-06" db="EMBL/GenBank/DDBJ databases">
        <title>Sequencing the genomes of 1000 actinobacteria strains.</title>
        <authorList>
            <person name="Klenk H.-P."/>
        </authorList>
    </citation>
    <scope>NUCLEOTIDE SEQUENCE [LARGE SCALE GENOMIC DNA]</scope>
    <source>
        <strain evidence="2 3">DSM 45679</strain>
    </source>
</reference>
<protein>
    <submittedName>
        <fullName evidence="2">Uncharacterized protein</fullName>
    </submittedName>
</protein>
<keyword evidence="3" id="KW-1185">Reference proteome</keyword>
<feature type="region of interest" description="Disordered" evidence="1">
    <location>
        <begin position="1"/>
        <end position="31"/>
    </location>
</feature>
<organism evidence="2 3">
    <name type="scientific">Amycolatopsis cihanbeyliensis</name>
    <dbReference type="NCBI Taxonomy" id="1128664"/>
    <lineage>
        <taxon>Bacteria</taxon>
        <taxon>Bacillati</taxon>
        <taxon>Actinomycetota</taxon>
        <taxon>Actinomycetes</taxon>
        <taxon>Pseudonocardiales</taxon>
        <taxon>Pseudonocardiaceae</taxon>
        <taxon>Amycolatopsis</taxon>
    </lineage>
</organism>
<evidence type="ECO:0000256" key="1">
    <source>
        <dbReference type="SAM" id="MobiDB-lite"/>
    </source>
</evidence>
<sequence>MFGKSVPSTTRSAIRASEPVQSAGSGHLPALKGTPTMVVSRYTFGYLDTRSTASA</sequence>